<evidence type="ECO:0000256" key="7">
    <source>
        <dbReference type="ARBA" id="ARBA00022771"/>
    </source>
</evidence>
<feature type="coiled-coil region" evidence="15">
    <location>
        <begin position="538"/>
        <end position="572"/>
    </location>
</feature>
<dbReference type="InterPro" id="IPR013956">
    <property type="entry name" value="E3_ubiquit_lig_Bre1"/>
</dbReference>
<evidence type="ECO:0000256" key="16">
    <source>
        <dbReference type="SAM" id="MobiDB-lite"/>
    </source>
</evidence>
<feature type="domain" description="RING-type" evidence="17">
    <location>
        <begin position="594"/>
        <end position="633"/>
    </location>
</feature>
<evidence type="ECO:0000313" key="18">
    <source>
        <dbReference type="EMBL" id="KXN74445.1"/>
    </source>
</evidence>
<dbReference type="EC" id="2.3.2.27" evidence="14"/>
<keyword evidence="5 14" id="KW-0808">Transferase</keyword>
<dbReference type="STRING" id="796925.A0A137PHK7"/>
<dbReference type="SUPFAM" id="SSF57850">
    <property type="entry name" value="RING/U-box"/>
    <property type="match status" value="1"/>
</dbReference>
<comment type="catalytic activity">
    <reaction evidence="1 14">
        <text>S-ubiquitinyl-[E2 ubiquitin-conjugating enzyme]-L-cysteine + [acceptor protein]-L-lysine = [E2 ubiquitin-conjugating enzyme]-L-cysteine + N(6)-ubiquitinyl-[acceptor protein]-L-lysine.</text>
        <dbReference type="EC" id="2.3.2.27"/>
    </reaction>
</comment>
<organism evidence="18 19">
    <name type="scientific">Conidiobolus coronatus (strain ATCC 28846 / CBS 209.66 / NRRL 28638)</name>
    <name type="common">Delacroixia coronata</name>
    <dbReference type="NCBI Taxonomy" id="796925"/>
    <lineage>
        <taxon>Eukaryota</taxon>
        <taxon>Fungi</taxon>
        <taxon>Fungi incertae sedis</taxon>
        <taxon>Zoopagomycota</taxon>
        <taxon>Entomophthoromycotina</taxon>
        <taxon>Entomophthoromycetes</taxon>
        <taxon>Entomophthorales</taxon>
        <taxon>Ancylistaceae</taxon>
        <taxon>Conidiobolus</taxon>
    </lineage>
</organism>
<feature type="coiled-coil region" evidence="15">
    <location>
        <begin position="480"/>
        <end position="514"/>
    </location>
</feature>
<evidence type="ECO:0000256" key="14">
    <source>
        <dbReference type="RuleBase" id="RU365038"/>
    </source>
</evidence>
<dbReference type="GO" id="GO:0016567">
    <property type="term" value="P:protein ubiquitination"/>
    <property type="evidence" value="ECO:0007669"/>
    <property type="project" value="UniProtKB-UniRule"/>
</dbReference>
<keyword evidence="9 14" id="KW-0862">Zinc</keyword>
<comment type="similarity">
    <text evidence="4 14">Belongs to the BRE1 family.</text>
</comment>
<proteinExistence type="inferred from homology"/>
<sequence length="646" mass="75295">MPLKNQFHSLITKFNQDEGSLQQSDIKSFLNCQTWLLSLTNSNSHSNNDDSETIFNTLEEQNRHLKADLESQKILYQQKLEEIDQLKTKLSSAEKKIDFLMLHPPKETEESESPKAPEPQIETKIVPDTDKIKQRLEKQIDTLIKEKSQLKIDFDRLKLQIFEVPTKKIEESYLFNQSQLNNARLKSENEILNSKVQELSNEIQQFHTDRNRILNETHEEITKRNEFLETSMSKTLYDLSRVRKHRDNLMTEIQVYKTKDDNQTDYTQALTTLTESQNVQINRLKSENQRLQTMVAHLSGNEDAVSFVQNNGDINTIEDYRDKLIAYEKHLQSVIDKCSCGSASLPENILSTTKYPKENGHSLGYGKNDPNTENNENGDETSTRQNTRIHELEKQLEIHKTTQVQLAKEVENAFQSWTILQNQASSKILNLKEKEDRILELMSEQTKLEQKINSSIKERNQLNTLIQSLKRHNEKQAEYIAKTEERINNQAVQLAIAERQVNTYKDGLLELENKSKTYAQENFLFIDRMKVFENGSNLVERTKELEELRYNNSELKAQLKQSNKRVDSLTANGNTMLIDELNEKIDNLKTILKCPACNLNFKTHVINRCMHVFCEDCIQSRITTRQRKCPQCNEPFGVQDMKQLYL</sequence>
<evidence type="ECO:0000256" key="1">
    <source>
        <dbReference type="ARBA" id="ARBA00000900"/>
    </source>
</evidence>
<dbReference type="PANTHER" id="PTHR23163">
    <property type="entry name" value="RING FINGER PROTEIN-RELATED"/>
    <property type="match status" value="1"/>
</dbReference>
<dbReference type="OMA" id="WRREREY"/>
<reference evidence="18 19" key="1">
    <citation type="journal article" date="2015" name="Genome Biol. Evol.">
        <title>Phylogenomic analyses indicate that early fungi evolved digesting cell walls of algal ancestors of land plants.</title>
        <authorList>
            <person name="Chang Y."/>
            <person name="Wang S."/>
            <person name="Sekimoto S."/>
            <person name="Aerts A.L."/>
            <person name="Choi C."/>
            <person name="Clum A."/>
            <person name="LaButti K.M."/>
            <person name="Lindquist E.A."/>
            <person name="Yee Ngan C."/>
            <person name="Ohm R.A."/>
            <person name="Salamov A.A."/>
            <person name="Grigoriev I.V."/>
            <person name="Spatafora J.W."/>
            <person name="Berbee M.L."/>
        </authorList>
    </citation>
    <scope>NUCLEOTIDE SEQUENCE [LARGE SCALE GENOMIC DNA]</scope>
    <source>
        <strain evidence="18 19">NRRL 28638</strain>
    </source>
</reference>
<dbReference type="Proteomes" id="UP000070444">
    <property type="component" value="Unassembled WGS sequence"/>
</dbReference>
<keyword evidence="6 14" id="KW-0479">Metal-binding</keyword>
<keyword evidence="7 13" id="KW-0863">Zinc-finger</keyword>
<accession>A0A137PHK7</accession>
<feature type="coiled-coil region" evidence="15">
    <location>
        <begin position="55"/>
        <end position="103"/>
    </location>
</feature>
<evidence type="ECO:0000256" key="2">
    <source>
        <dbReference type="ARBA" id="ARBA00004123"/>
    </source>
</evidence>
<dbReference type="PROSITE" id="PS00518">
    <property type="entry name" value="ZF_RING_1"/>
    <property type="match status" value="1"/>
</dbReference>
<evidence type="ECO:0000256" key="4">
    <source>
        <dbReference type="ARBA" id="ARBA00005555"/>
    </source>
</evidence>
<dbReference type="EMBL" id="KQ964423">
    <property type="protein sequence ID" value="KXN74445.1"/>
    <property type="molecule type" value="Genomic_DNA"/>
</dbReference>
<evidence type="ECO:0000256" key="8">
    <source>
        <dbReference type="ARBA" id="ARBA00022786"/>
    </source>
</evidence>
<keyword evidence="10 14" id="KW-0156">Chromatin regulator</keyword>
<evidence type="ECO:0000259" key="17">
    <source>
        <dbReference type="PROSITE" id="PS50089"/>
    </source>
</evidence>
<feature type="region of interest" description="Disordered" evidence="16">
    <location>
        <begin position="352"/>
        <end position="385"/>
    </location>
</feature>
<dbReference type="InterPro" id="IPR013083">
    <property type="entry name" value="Znf_RING/FYVE/PHD"/>
</dbReference>
<feature type="coiled-coil region" evidence="15">
    <location>
        <begin position="281"/>
        <end position="337"/>
    </location>
</feature>
<dbReference type="GO" id="GO:0005634">
    <property type="term" value="C:nucleus"/>
    <property type="evidence" value="ECO:0007669"/>
    <property type="project" value="UniProtKB-SubCell"/>
</dbReference>
<dbReference type="GO" id="GO:0006325">
    <property type="term" value="P:chromatin organization"/>
    <property type="evidence" value="ECO:0007669"/>
    <property type="project" value="UniProtKB-KW"/>
</dbReference>
<dbReference type="CDD" id="cd16499">
    <property type="entry name" value="RING-HC_Bre1-like"/>
    <property type="match status" value="1"/>
</dbReference>
<dbReference type="InterPro" id="IPR017907">
    <property type="entry name" value="Znf_RING_CS"/>
</dbReference>
<feature type="coiled-coil region" evidence="15">
    <location>
        <begin position="389"/>
        <end position="451"/>
    </location>
</feature>
<keyword evidence="11 14" id="KW-0175">Coiled coil</keyword>
<dbReference type="GO" id="GO:0061630">
    <property type="term" value="F:ubiquitin protein ligase activity"/>
    <property type="evidence" value="ECO:0007669"/>
    <property type="project" value="UniProtKB-EC"/>
</dbReference>
<evidence type="ECO:0000256" key="6">
    <source>
        <dbReference type="ARBA" id="ARBA00022723"/>
    </source>
</evidence>
<keyword evidence="19" id="KW-1185">Reference proteome</keyword>
<dbReference type="OrthoDB" id="10266039at2759"/>
<evidence type="ECO:0000256" key="10">
    <source>
        <dbReference type="ARBA" id="ARBA00022853"/>
    </source>
</evidence>
<name>A0A137PHK7_CONC2</name>
<protein>
    <recommendedName>
        <fullName evidence="14">E3 ubiquitin protein ligase</fullName>
        <ecNumber evidence="14">2.3.2.27</ecNumber>
    </recommendedName>
</protein>
<dbReference type="AlphaFoldDB" id="A0A137PHK7"/>
<feature type="coiled-coil region" evidence="15">
    <location>
        <begin position="133"/>
        <end position="216"/>
    </location>
</feature>
<evidence type="ECO:0000256" key="12">
    <source>
        <dbReference type="ARBA" id="ARBA00023242"/>
    </source>
</evidence>
<dbReference type="UniPathway" id="UPA00143"/>
<keyword evidence="8 14" id="KW-0833">Ubl conjugation pathway</keyword>
<dbReference type="Pfam" id="PF00097">
    <property type="entry name" value="zf-C3HC4"/>
    <property type="match status" value="1"/>
</dbReference>
<dbReference type="Gene3D" id="3.30.40.10">
    <property type="entry name" value="Zinc/RING finger domain, C3HC4 (zinc finger)"/>
    <property type="match status" value="1"/>
</dbReference>
<dbReference type="SMART" id="SM00184">
    <property type="entry name" value="RING"/>
    <property type="match status" value="1"/>
</dbReference>
<keyword evidence="12 14" id="KW-0539">Nucleus</keyword>
<dbReference type="InterPro" id="IPR018957">
    <property type="entry name" value="Znf_C3HC4_RING-type"/>
</dbReference>
<evidence type="ECO:0000256" key="11">
    <source>
        <dbReference type="ARBA" id="ARBA00023054"/>
    </source>
</evidence>
<evidence type="ECO:0000256" key="5">
    <source>
        <dbReference type="ARBA" id="ARBA00022679"/>
    </source>
</evidence>
<comment type="subcellular location">
    <subcellularLocation>
        <location evidence="2 14">Nucleus</location>
    </subcellularLocation>
</comment>
<dbReference type="GO" id="GO:0033503">
    <property type="term" value="C:HULC complex"/>
    <property type="evidence" value="ECO:0007669"/>
    <property type="project" value="TreeGrafter"/>
</dbReference>
<evidence type="ECO:0000256" key="13">
    <source>
        <dbReference type="PROSITE-ProRule" id="PRU00175"/>
    </source>
</evidence>
<gene>
    <name evidence="18" type="ORF">CONCODRAFT_2453</name>
</gene>
<evidence type="ECO:0000313" key="19">
    <source>
        <dbReference type="Proteomes" id="UP000070444"/>
    </source>
</evidence>
<comment type="pathway">
    <text evidence="3 14">Protein modification; protein ubiquitination.</text>
</comment>
<evidence type="ECO:0000256" key="15">
    <source>
        <dbReference type="SAM" id="Coils"/>
    </source>
</evidence>
<evidence type="ECO:0000256" key="9">
    <source>
        <dbReference type="ARBA" id="ARBA00022833"/>
    </source>
</evidence>
<dbReference type="PANTHER" id="PTHR23163:SF0">
    <property type="entry name" value="E3 UBIQUITIN-PROTEIN LIGASE BRE1"/>
    <property type="match status" value="1"/>
</dbReference>
<dbReference type="PROSITE" id="PS50089">
    <property type="entry name" value="ZF_RING_2"/>
    <property type="match status" value="1"/>
</dbReference>
<evidence type="ECO:0000256" key="3">
    <source>
        <dbReference type="ARBA" id="ARBA00004906"/>
    </source>
</evidence>
<dbReference type="GO" id="GO:0008270">
    <property type="term" value="F:zinc ion binding"/>
    <property type="evidence" value="ECO:0007669"/>
    <property type="project" value="UniProtKB-KW"/>
</dbReference>
<dbReference type="InterPro" id="IPR001841">
    <property type="entry name" value="Znf_RING"/>
</dbReference>